<protein>
    <submittedName>
        <fullName evidence="1">Uncharacterized protein</fullName>
    </submittedName>
</protein>
<evidence type="ECO:0000313" key="1">
    <source>
        <dbReference type="EMBL" id="KLK90134.1"/>
    </source>
</evidence>
<dbReference type="PATRIC" id="fig|1225564.3.peg.7141"/>
<dbReference type="EMBL" id="LCYG01000097">
    <property type="protein sequence ID" value="KLK90134.1"/>
    <property type="molecule type" value="Genomic_DNA"/>
</dbReference>
<comment type="caution">
    <text evidence="1">The sequence shown here is derived from an EMBL/GenBank/DDBJ whole genome shotgun (WGS) entry which is preliminary data.</text>
</comment>
<name>A0A0H1R4Y3_9HYPH</name>
<sequence length="64" mass="7139">MDQASDLRVIRLLTDNRFSAGTEGDEALRQWHAHLEFVSEIESLDAPAEGALGLRSQSEERLSL</sequence>
<reference evidence="1 2" key="1">
    <citation type="submission" date="2015-05" db="EMBL/GenBank/DDBJ databases">
        <title>Draft genome sequence of Microvirga vignae strain BR3299, a novel nitrogen fixing bacteria isolated from Brazil semi-aired region.</title>
        <authorList>
            <person name="Zilli J.E."/>
            <person name="Passos S.R."/>
            <person name="Leite J."/>
            <person name="Baldani J.I."/>
            <person name="Xavier G.R."/>
            <person name="Rumjaneck N.G."/>
            <person name="Simoes-Araujo J.L."/>
        </authorList>
    </citation>
    <scope>NUCLEOTIDE SEQUENCE [LARGE SCALE GENOMIC DNA]</scope>
    <source>
        <strain evidence="1 2">BR3299</strain>
    </source>
</reference>
<dbReference type="AlphaFoldDB" id="A0A0H1R4Y3"/>
<dbReference type="Proteomes" id="UP000035489">
    <property type="component" value="Unassembled WGS sequence"/>
</dbReference>
<keyword evidence="2" id="KW-1185">Reference proteome</keyword>
<gene>
    <name evidence="1" type="ORF">AA309_27480</name>
</gene>
<organism evidence="1 2">
    <name type="scientific">Microvirga vignae</name>
    <dbReference type="NCBI Taxonomy" id="1225564"/>
    <lineage>
        <taxon>Bacteria</taxon>
        <taxon>Pseudomonadati</taxon>
        <taxon>Pseudomonadota</taxon>
        <taxon>Alphaproteobacteria</taxon>
        <taxon>Hyphomicrobiales</taxon>
        <taxon>Methylobacteriaceae</taxon>
        <taxon>Microvirga</taxon>
    </lineage>
</organism>
<evidence type="ECO:0000313" key="2">
    <source>
        <dbReference type="Proteomes" id="UP000035489"/>
    </source>
</evidence>
<accession>A0A0H1R4Y3</accession>
<proteinExistence type="predicted"/>